<accession>G3MT72</accession>
<dbReference type="Gene3D" id="2.10.80.10">
    <property type="entry name" value="Lipase, subunit A"/>
    <property type="match status" value="1"/>
</dbReference>
<keyword evidence="2" id="KW-1133">Transmembrane helix</keyword>
<dbReference type="PANTHER" id="PTHR10041:SF5">
    <property type="entry name" value="LEUCINE-RICH COLIPASE-LIKE PROTEIN 1"/>
    <property type="match status" value="1"/>
</dbReference>
<reference evidence="3" key="1">
    <citation type="journal article" date="2011" name="PLoS ONE">
        <title>A deep insight into the sialotranscriptome of the gulf coast tick, Amblyomma maculatum.</title>
        <authorList>
            <person name="Karim S."/>
            <person name="Singh P."/>
            <person name="Ribeiro J.M."/>
        </authorList>
    </citation>
    <scope>NUCLEOTIDE SEQUENCE</scope>
    <source>
        <tissue evidence="3">Salivary gland</tissue>
    </source>
</reference>
<feature type="transmembrane region" description="Helical" evidence="2">
    <location>
        <begin position="36"/>
        <end position="61"/>
    </location>
</feature>
<sequence length="171" mass="18624">MYAISPESCSALRFSDWLTCARNAIIYNTRLAFEPFVPRVVCIGMLSLHVSFFLLICAVFVHETVAWMDEMIGQSPIDLSPPPRNGQAGQGSRRKHGKHSKGIDESCTNNSQCKSGLCCVLGRGGKVCRPKARIGHPCSDGQVKGGYYPDHCPCAQGGEDQCLGKICQMTI</sequence>
<dbReference type="GO" id="GO:0005576">
    <property type="term" value="C:extracellular region"/>
    <property type="evidence" value="ECO:0007669"/>
    <property type="project" value="InterPro"/>
</dbReference>
<dbReference type="GO" id="GO:0007586">
    <property type="term" value="P:digestion"/>
    <property type="evidence" value="ECO:0007669"/>
    <property type="project" value="InterPro"/>
</dbReference>
<evidence type="ECO:0000256" key="1">
    <source>
        <dbReference type="SAM" id="MobiDB-lite"/>
    </source>
</evidence>
<evidence type="ECO:0000313" key="3">
    <source>
        <dbReference type="EMBL" id="AEO36690.1"/>
    </source>
</evidence>
<feature type="region of interest" description="Disordered" evidence="1">
    <location>
        <begin position="77"/>
        <end position="110"/>
    </location>
</feature>
<evidence type="ECO:0000256" key="2">
    <source>
        <dbReference type="SAM" id="Phobius"/>
    </source>
</evidence>
<dbReference type="PANTHER" id="PTHR10041">
    <property type="entry name" value="COLIPASE"/>
    <property type="match status" value="1"/>
</dbReference>
<dbReference type="GO" id="GO:0008047">
    <property type="term" value="F:enzyme activator activity"/>
    <property type="evidence" value="ECO:0007669"/>
    <property type="project" value="InterPro"/>
</dbReference>
<protein>
    <recommendedName>
        <fullName evidence="4">Prokineticin domain-containing protein</fullName>
    </recommendedName>
</protein>
<organism evidence="3">
    <name type="scientific">Amblyomma maculatum</name>
    <name type="common">Gulf Coast tick</name>
    <dbReference type="NCBI Taxonomy" id="34609"/>
    <lineage>
        <taxon>Eukaryota</taxon>
        <taxon>Metazoa</taxon>
        <taxon>Ecdysozoa</taxon>
        <taxon>Arthropoda</taxon>
        <taxon>Chelicerata</taxon>
        <taxon>Arachnida</taxon>
        <taxon>Acari</taxon>
        <taxon>Parasitiformes</taxon>
        <taxon>Ixodida</taxon>
        <taxon>Ixodoidea</taxon>
        <taxon>Ixodidae</taxon>
        <taxon>Amblyomminae</taxon>
        <taxon>Amblyomma</taxon>
    </lineage>
</organism>
<name>G3MT72_AMBMU</name>
<dbReference type="InterPro" id="IPR001981">
    <property type="entry name" value="Colipase"/>
</dbReference>
<proteinExistence type="evidence at transcript level"/>
<keyword evidence="2" id="KW-0472">Membrane</keyword>
<dbReference type="GO" id="GO:0016042">
    <property type="term" value="P:lipid catabolic process"/>
    <property type="evidence" value="ECO:0007669"/>
    <property type="project" value="InterPro"/>
</dbReference>
<dbReference type="AlphaFoldDB" id="G3MT72"/>
<dbReference type="EMBL" id="JO845073">
    <property type="protein sequence ID" value="AEO36690.1"/>
    <property type="molecule type" value="mRNA"/>
</dbReference>
<evidence type="ECO:0008006" key="4">
    <source>
        <dbReference type="Google" id="ProtNLM"/>
    </source>
</evidence>
<keyword evidence="2" id="KW-0812">Transmembrane</keyword>